<gene>
    <name evidence="6" type="ORF">LAESUDRAFT_692924</name>
</gene>
<feature type="region of interest" description="Disordered" evidence="3">
    <location>
        <begin position="869"/>
        <end position="933"/>
    </location>
</feature>
<feature type="region of interest" description="Disordered" evidence="3">
    <location>
        <begin position="1"/>
        <end position="32"/>
    </location>
</feature>
<dbReference type="SUPFAM" id="SSF48403">
    <property type="entry name" value="Ankyrin repeat"/>
    <property type="match status" value="1"/>
</dbReference>
<dbReference type="Pfam" id="PF01833">
    <property type="entry name" value="TIG"/>
    <property type="match status" value="1"/>
</dbReference>
<dbReference type="PANTHER" id="PTHR23335">
    <property type="entry name" value="CALMODULIN-BINDING TRANSCRIPTION ACTIVATOR CAMTA"/>
    <property type="match status" value="1"/>
</dbReference>
<dbReference type="InterPro" id="IPR057962">
    <property type="entry name" value="SPT23_MGA2_DBD"/>
</dbReference>
<name>A0A165GQN3_9APHY</name>
<organism evidence="6 7">
    <name type="scientific">Laetiporus sulphureus 93-53</name>
    <dbReference type="NCBI Taxonomy" id="1314785"/>
    <lineage>
        <taxon>Eukaryota</taxon>
        <taxon>Fungi</taxon>
        <taxon>Dikarya</taxon>
        <taxon>Basidiomycota</taxon>
        <taxon>Agaricomycotina</taxon>
        <taxon>Agaricomycetes</taxon>
        <taxon>Polyporales</taxon>
        <taxon>Laetiporus</taxon>
    </lineage>
</organism>
<dbReference type="AlphaFoldDB" id="A0A165GQN3"/>
<accession>A0A165GQN3</accession>
<dbReference type="InterPro" id="IPR013783">
    <property type="entry name" value="Ig-like_fold"/>
</dbReference>
<evidence type="ECO:0000256" key="1">
    <source>
        <dbReference type="ARBA" id="ARBA00023043"/>
    </source>
</evidence>
<feature type="compositionally biased region" description="Low complexity" evidence="3">
    <location>
        <begin position="1"/>
        <end position="28"/>
    </location>
</feature>
<dbReference type="STRING" id="1314785.A0A165GQN3"/>
<dbReference type="InParanoid" id="A0A165GQN3"/>
<feature type="repeat" description="ANK" evidence="2">
    <location>
        <begin position="801"/>
        <end position="833"/>
    </location>
</feature>
<dbReference type="InterPro" id="IPR014756">
    <property type="entry name" value="Ig_E-set"/>
</dbReference>
<evidence type="ECO:0000256" key="3">
    <source>
        <dbReference type="SAM" id="MobiDB-lite"/>
    </source>
</evidence>
<feature type="transmembrane region" description="Helical" evidence="4">
    <location>
        <begin position="1130"/>
        <end position="1150"/>
    </location>
</feature>
<feature type="region of interest" description="Disordered" evidence="3">
    <location>
        <begin position="368"/>
        <end position="413"/>
    </location>
</feature>
<dbReference type="Pfam" id="PF12796">
    <property type="entry name" value="Ank_2"/>
    <property type="match status" value="1"/>
</dbReference>
<dbReference type="InterPro" id="IPR036770">
    <property type="entry name" value="Ankyrin_rpt-contain_sf"/>
</dbReference>
<feature type="region of interest" description="Disordered" evidence="3">
    <location>
        <begin position="263"/>
        <end position="287"/>
    </location>
</feature>
<dbReference type="SMART" id="SM00429">
    <property type="entry name" value="IPT"/>
    <property type="match status" value="1"/>
</dbReference>
<dbReference type="Gene3D" id="2.60.40.10">
    <property type="entry name" value="Immunoglobulins"/>
    <property type="match status" value="1"/>
</dbReference>
<dbReference type="FunCoup" id="A0A165GQN3">
    <property type="interactions" value="167"/>
</dbReference>
<dbReference type="Gene3D" id="1.25.40.20">
    <property type="entry name" value="Ankyrin repeat-containing domain"/>
    <property type="match status" value="1"/>
</dbReference>
<dbReference type="GeneID" id="63823171"/>
<dbReference type="PROSITE" id="PS50297">
    <property type="entry name" value="ANK_REP_REGION"/>
    <property type="match status" value="1"/>
</dbReference>
<dbReference type="OrthoDB" id="71307at2759"/>
<dbReference type="InterPro" id="IPR002110">
    <property type="entry name" value="Ankyrin_rpt"/>
</dbReference>
<reference evidence="6 7" key="1">
    <citation type="journal article" date="2016" name="Mol. Biol. Evol.">
        <title>Comparative Genomics of Early-Diverging Mushroom-Forming Fungi Provides Insights into the Origins of Lignocellulose Decay Capabilities.</title>
        <authorList>
            <person name="Nagy L.G."/>
            <person name="Riley R."/>
            <person name="Tritt A."/>
            <person name="Adam C."/>
            <person name="Daum C."/>
            <person name="Floudas D."/>
            <person name="Sun H."/>
            <person name="Yadav J.S."/>
            <person name="Pangilinan J."/>
            <person name="Larsson K.H."/>
            <person name="Matsuura K."/>
            <person name="Barry K."/>
            <person name="Labutti K."/>
            <person name="Kuo R."/>
            <person name="Ohm R.A."/>
            <person name="Bhattacharya S.S."/>
            <person name="Shirouzu T."/>
            <person name="Yoshinaga Y."/>
            <person name="Martin F.M."/>
            <person name="Grigoriev I.V."/>
            <person name="Hibbett D.S."/>
        </authorList>
    </citation>
    <scope>NUCLEOTIDE SEQUENCE [LARGE SCALE GENOMIC DNA]</scope>
    <source>
        <strain evidence="6 7">93-53</strain>
    </source>
</reference>
<dbReference type="Pfam" id="PF25603">
    <property type="entry name" value="SPT23_MGA2_DBD"/>
    <property type="match status" value="1"/>
</dbReference>
<dbReference type="SUPFAM" id="SSF81296">
    <property type="entry name" value="E set domains"/>
    <property type="match status" value="1"/>
</dbReference>
<dbReference type="RefSeq" id="XP_040768412.1">
    <property type="nucleotide sequence ID" value="XM_040906142.1"/>
</dbReference>
<feature type="compositionally biased region" description="Basic and acidic residues" evidence="3">
    <location>
        <begin position="908"/>
        <end position="933"/>
    </location>
</feature>
<dbReference type="PROSITE" id="PS50088">
    <property type="entry name" value="ANK_REPEAT"/>
    <property type="match status" value="2"/>
</dbReference>
<keyword evidence="7" id="KW-1185">Reference proteome</keyword>
<evidence type="ECO:0000313" key="7">
    <source>
        <dbReference type="Proteomes" id="UP000076871"/>
    </source>
</evidence>
<feature type="compositionally biased region" description="Basic residues" evidence="3">
    <location>
        <begin position="889"/>
        <end position="907"/>
    </location>
</feature>
<dbReference type="Proteomes" id="UP000076871">
    <property type="component" value="Unassembled WGS sequence"/>
</dbReference>
<dbReference type="CDD" id="cd00102">
    <property type="entry name" value="IPT"/>
    <property type="match status" value="1"/>
</dbReference>
<evidence type="ECO:0000256" key="4">
    <source>
        <dbReference type="SAM" id="Phobius"/>
    </source>
</evidence>
<keyword evidence="4" id="KW-0472">Membrane</keyword>
<dbReference type="EMBL" id="KV427608">
    <property type="protein sequence ID" value="KZT10672.1"/>
    <property type="molecule type" value="Genomic_DNA"/>
</dbReference>
<dbReference type="SMART" id="SM00248">
    <property type="entry name" value="ANK"/>
    <property type="match status" value="2"/>
</dbReference>
<evidence type="ECO:0000313" key="6">
    <source>
        <dbReference type="EMBL" id="KZT10672.1"/>
    </source>
</evidence>
<protein>
    <recommendedName>
        <fullName evidence="5">IPT/TIG domain-containing protein</fullName>
    </recommendedName>
</protein>
<sequence length="1170" mass="127719">MSSSSTTACSRSPSPSPATPESTDSPDTVFNQDDLSTWCKSISPSGYLVDDEARLSDASKVEQPPLFELEDLLQNGAFQDASPPGLDGSLVLDPRILSKLAVPHGNETANVFVVPHNSINDTQPVPPPLSQPRPDPVLTSQRIVYPPKQLCYNLPIMIPSIPEGGTKSRVETQVRLTVDLAHASSSTGEPLKYDRVGTWRWLRLPRGTSTKKRTRKEGKVDAPPEDTLFLTAEVTCSSAPHTRVTCCSSCQTREAKRVARKIAARVRPARSDTESQDEAPVIPGRGKHEDKSNIVQFNCPEVLDFSYGSVVLPLRITCYCRHHREKIGFNVHFTMLDHSGRVVGTGISRPIMITDDHKTTGASAQRLAQAAGVGDVQQSPEWPLGDSSETGQSMKRKKPRVETGLERTKKRTKPYDVQRSFGRAVRRGSTASLDSPSYVTSAAATRASSPLQSIMQSPMSPFTVEPETPHMLDSTSVQETSDSLASAFDFSSPIGVHSPIFDPDIVMTQQFDADTLSSFQQLAVPFGPSSSPSAASLTLDPAQTLNVPSQVASLMLFDQNPPPPISNLPAPRIHRLIPASGPTYGGIEVTVLGANFHPSMQLNCVFGGTAASSTQRWSENTLVCMLPPRATPGVVTVWFEGMQKGEDGIPPCLFTYHDETDRALMELALQVVGLKMTGKIEDARNVAMRIVGNTDTEGSSSGTPTSGNSSNQLANAVDVPLDLRHLLLSRTSNGDFESILLDFLSILDLAMDEVPNLDYSAISHQTSSGQTLLHLATMAKFPALMRSLIDHDIDIDARDKNGCTALFCAAIVQSVECAKVLVDAGAALDVVNALGKTPVEAAPAGFFEFASLDADRCDGDDRLINQDEEEAAWGDVEEESESDVESKSLSKRRLGRKLPMRRRRSSHRLAEVDSKQRQSPRSSEKKALEAGLPDEKQVASFMETLSRTLAQWQHPQDMISNMPNLPLPHLPNLPGIPVWNALPQMPAVFPVFIPIPALSALWGDKRAGEKESVEDDKNAQAQPRLAMSTIQDWRAFCEKWMTQVALTPRASEESDAPPAYSPRSSDGIDVQPSLKATEPIASSSAVRHPDKGVSRHLVHETVPVPEQQVQSYGYRPAHKARKQQKKHDRMLVLFWIPILMIGVVWAFFHFMRVAFHATRAVLTFKAGLKV</sequence>
<dbReference type="GO" id="GO:0003712">
    <property type="term" value="F:transcription coregulator activity"/>
    <property type="evidence" value="ECO:0007669"/>
    <property type="project" value="TreeGrafter"/>
</dbReference>
<dbReference type="GO" id="GO:0005634">
    <property type="term" value="C:nucleus"/>
    <property type="evidence" value="ECO:0007669"/>
    <property type="project" value="TreeGrafter"/>
</dbReference>
<keyword evidence="4" id="KW-0812">Transmembrane</keyword>
<feature type="compositionally biased region" description="Acidic residues" evidence="3">
    <location>
        <begin position="869"/>
        <end position="883"/>
    </location>
</feature>
<dbReference type="InterPro" id="IPR002909">
    <property type="entry name" value="IPT_dom"/>
</dbReference>
<keyword evidence="4" id="KW-1133">Transmembrane helix</keyword>
<evidence type="ECO:0000259" key="5">
    <source>
        <dbReference type="SMART" id="SM00429"/>
    </source>
</evidence>
<proteinExistence type="predicted"/>
<dbReference type="GO" id="GO:0003690">
    <property type="term" value="F:double-stranded DNA binding"/>
    <property type="evidence" value="ECO:0007669"/>
    <property type="project" value="TreeGrafter"/>
</dbReference>
<feature type="domain" description="IPT/TIG" evidence="5">
    <location>
        <begin position="570"/>
        <end position="657"/>
    </location>
</feature>
<feature type="region of interest" description="Disordered" evidence="3">
    <location>
        <begin position="1048"/>
        <end position="1071"/>
    </location>
</feature>
<evidence type="ECO:0000256" key="2">
    <source>
        <dbReference type="PROSITE-ProRule" id="PRU00023"/>
    </source>
</evidence>
<feature type="repeat" description="ANK" evidence="2">
    <location>
        <begin position="768"/>
        <end position="800"/>
    </location>
</feature>
<dbReference type="PANTHER" id="PTHR23335:SF1">
    <property type="entry name" value="CALMODULIN-BINDING TRANSCRIPTION ACTIVATOR, ISOFORM F"/>
    <property type="match status" value="1"/>
</dbReference>
<dbReference type="GO" id="GO:0006357">
    <property type="term" value="P:regulation of transcription by RNA polymerase II"/>
    <property type="evidence" value="ECO:0007669"/>
    <property type="project" value="TreeGrafter"/>
</dbReference>
<keyword evidence="1 2" id="KW-0040">ANK repeat</keyword>